<dbReference type="RefSeq" id="WP_113903623.1">
    <property type="nucleotide sequence ID" value="NZ_QNSB01000004.1"/>
</dbReference>
<sequence length="598" mass="66434">MRFMRLLRRKTTPSDTSGGPVRRIFDLTWSIPQEYGGLTKVMLRRSRNFVRLSGLDVDILTLDYKLDVAEARARLEAAGEMVDGMHLRNAWDEVSAFDRKELRSLGGLRGVGGVPKAAANWDSTVEKRYIEYTDAHGEIMRVDHLRGDGSVYLADDRSGPVRRLILVDEKGHYVAEFNRARDFYFAWLDKAIGDGTAVLINESKYIATFLHRYHRENVRLGQVLHNTHIEPRATNSHGPFTKSRLEILKNWHKFDFLIFLTEKQKQDFVESFGDSPNLYVIPNSTSVDGTESFGSDQRPANQGVVVARLTGQKRVDHAISAVGRVDSAVQLDIVGDGDRRDELEKMVAADPVLTDRVSFKGYVDNAAEELKHYSFILLTSSFEGMGVVLIEAMAQGCVPIAYDVRYGPSDIVDDGVNGYLASNVDGIAGAITKLIGLSPSEITAMRNEAAVKARTFSDESVTERWMDLLGDVTRPRRRPTTAVRSTVVASDVSVDGEHLRIRLKPVGELTNAHDARIVLSARDSLYSFSSPIGDLCSFPIGDIVKLPKGAILDAWLQHWDGSGIARHRVACSSAAVDVVYGRIRPYRTVKGNLSIKIV</sequence>
<keyword evidence="2" id="KW-1185">Reference proteome</keyword>
<dbReference type="Pfam" id="PF13692">
    <property type="entry name" value="Glyco_trans_1_4"/>
    <property type="match status" value="1"/>
</dbReference>
<name>A0A366IKV6_9MICO</name>
<comment type="caution">
    <text evidence="1">The sequence shown here is derived from an EMBL/GenBank/DDBJ whole genome shotgun (WGS) entry which is preliminary data.</text>
</comment>
<proteinExistence type="predicted"/>
<dbReference type="PANTHER" id="PTHR12526">
    <property type="entry name" value="GLYCOSYLTRANSFERASE"/>
    <property type="match status" value="1"/>
</dbReference>
<dbReference type="Proteomes" id="UP000253509">
    <property type="component" value="Unassembled WGS sequence"/>
</dbReference>
<evidence type="ECO:0000313" key="2">
    <source>
        <dbReference type="Proteomes" id="UP000253509"/>
    </source>
</evidence>
<accession>A0A366IKV6</accession>
<evidence type="ECO:0000313" key="1">
    <source>
        <dbReference type="EMBL" id="RBP72057.1"/>
    </source>
</evidence>
<gene>
    <name evidence="1" type="ORF">DFO65_10412</name>
</gene>
<keyword evidence="1" id="KW-0808">Transferase</keyword>
<dbReference type="PANTHER" id="PTHR12526:SF630">
    <property type="entry name" value="GLYCOSYLTRANSFERASE"/>
    <property type="match status" value="1"/>
</dbReference>
<organism evidence="1 2">
    <name type="scientific">Brevibacterium celere</name>
    <dbReference type="NCBI Taxonomy" id="225845"/>
    <lineage>
        <taxon>Bacteria</taxon>
        <taxon>Bacillati</taxon>
        <taxon>Actinomycetota</taxon>
        <taxon>Actinomycetes</taxon>
        <taxon>Micrococcales</taxon>
        <taxon>Brevibacteriaceae</taxon>
        <taxon>Brevibacterium</taxon>
    </lineage>
</organism>
<dbReference type="SUPFAM" id="SSF53756">
    <property type="entry name" value="UDP-Glycosyltransferase/glycogen phosphorylase"/>
    <property type="match status" value="1"/>
</dbReference>
<protein>
    <submittedName>
        <fullName evidence="1">Poly(Glycerol-phosphate) alpha-glucosyltransferase</fullName>
    </submittedName>
</protein>
<dbReference type="GO" id="GO:0016740">
    <property type="term" value="F:transferase activity"/>
    <property type="evidence" value="ECO:0007669"/>
    <property type="project" value="UniProtKB-KW"/>
</dbReference>
<reference evidence="1 2" key="1">
    <citation type="submission" date="2018-06" db="EMBL/GenBank/DDBJ databases">
        <title>Freshwater and sediment microbial communities from various areas in North America, analyzing microbe dynamics in response to fracking.</title>
        <authorList>
            <person name="Lamendella R."/>
        </authorList>
    </citation>
    <scope>NUCLEOTIDE SEQUENCE [LARGE SCALE GENOMIC DNA]</scope>
    <source>
        <strain evidence="1 2">3b_TX</strain>
    </source>
</reference>
<dbReference type="Gene3D" id="3.40.50.2000">
    <property type="entry name" value="Glycogen Phosphorylase B"/>
    <property type="match status" value="3"/>
</dbReference>
<dbReference type="EMBL" id="QNSB01000004">
    <property type="protein sequence ID" value="RBP72057.1"/>
    <property type="molecule type" value="Genomic_DNA"/>
</dbReference>
<dbReference type="AlphaFoldDB" id="A0A366IKV6"/>